<sequence>MKKLIYLLLLLPLLSLGQVKPDFVRTPNGGNTIVDWNVKFKTLILPKWAPGAPPLYQGRDTIGGVFVSTNPADKHVYVKQNDGNYTAIANLNDIVAIDSAKYITITHFNTATGISTQSLLNLKANVADSISKWVTKTQLNAAVNLKANNSNTVTVNGSSQTLGSNPSFTTVSSITPGIGFTNNTPITTSGTLNVDTVSAIATKYYASIASPKIPGGAISSIPAIGDNPGTNLTSSAWIISEFYKSKVPTATLTGGSLSEYSTASKTHNLAWSYGRQDVTQPIASAVINPGSFNVFGTQPAAPGTVSGSQSVTTSANTNTTYTITVNTTDSKTATATTTDTWAPGIYYGRCAGTAPTQAEVLAVAGGAKSIATGHAGTWVVTASGSNHPFIAINSTQGNITLIKDVNNFDVTSSFPSSSVSVTNVNGYTATYTTYTLTTATSATYTFTTN</sequence>
<evidence type="ECO:0000313" key="3">
    <source>
        <dbReference type="Proteomes" id="UP000002774"/>
    </source>
</evidence>
<gene>
    <name evidence="2" type="ORF">Mucpa_5947</name>
</gene>
<name>H1YAX4_9SPHI</name>
<evidence type="ECO:0000313" key="2">
    <source>
        <dbReference type="EMBL" id="EHQ30007.1"/>
    </source>
</evidence>
<keyword evidence="1" id="KW-0732">Signal</keyword>
<feature type="signal peptide" evidence="1">
    <location>
        <begin position="1"/>
        <end position="21"/>
    </location>
</feature>
<organism evidence="2 3">
    <name type="scientific">Mucilaginibacter paludis DSM 18603</name>
    <dbReference type="NCBI Taxonomy" id="714943"/>
    <lineage>
        <taxon>Bacteria</taxon>
        <taxon>Pseudomonadati</taxon>
        <taxon>Bacteroidota</taxon>
        <taxon>Sphingobacteriia</taxon>
        <taxon>Sphingobacteriales</taxon>
        <taxon>Sphingobacteriaceae</taxon>
        <taxon>Mucilaginibacter</taxon>
    </lineage>
</organism>
<keyword evidence="3" id="KW-1185">Reference proteome</keyword>
<dbReference type="OrthoDB" id="735873at2"/>
<dbReference type="eggNOG" id="ENOG502ZSC5">
    <property type="taxonomic scope" value="Bacteria"/>
</dbReference>
<feature type="chain" id="PRO_5003558518" evidence="1">
    <location>
        <begin position="22"/>
        <end position="449"/>
    </location>
</feature>
<evidence type="ECO:0000256" key="1">
    <source>
        <dbReference type="SAM" id="SignalP"/>
    </source>
</evidence>
<proteinExistence type="predicted"/>
<dbReference type="Proteomes" id="UP000002774">
    <property type="component" value="Chromosome"/>
</dbReference>
<accession>H1YAX4</accession>
<dbReference type="EMBL" id="CM001403">
    <property type="protein sequence ID" value="EHQ30007.1"/>
    <property type="molecule type" value="Genomic_DNA"/>
</dbReference>
<dbReference type="RefSeq" id="WP_008511514.1">
    <property type="nucleotide sequence ID" value="NZ_CM001403.1"/>
</dbReference>
<dbReference type="AlphaFoldDB" id="H1YAX4"/>
<protein>
    <submittedName>
        <fullName evidence="2">Uncharacterized protein</fullName>
    </submittedName>
</protein>
<dbReference type="HOGENOM" id="CLU_609455_0_0_10"/>
<reference evidence="2" key="1">
    <citation type="submission" date="2011-09" db="EMBL/GenBank/DDBJ databases">
        <title>The permanent draft genome of Mucilaginibacter paludis DSM 18603.</title>
        <authorList>
            <consortium name="US DOE Joint Genome Institute (JGI-PGF)"/>
            <person name="Lucas S."/>
            <person name="Han J."/>
            <person name="Lapidus A."/>
            <person name="Bruce D."/>
            <person name="Goodwin L."/>
            <person name="Pitluck S."/>
            <person name="Peters L."/>
            <person name="Kyrpides N."/>
            <person name="Mavromatis K."/>
            <person name="Ivanova N."/>
            <person name="Mikhailova N."/>
            <person name="Held B."/>
            <person name="Detter J.C."/>
            <person name="Tapia R."/>
            <person name="Han C."/>
            <person name="Land M."/>
            <person name="Hauser L."/>
            <person name="Markowitz V."/>
            <person name="Cheng J.-F."/>
            <person name="Hugenholtz P."/>
            <person name="Woyke T."/>
            <person name="Wu D."/>
            <person name="Tindall B."/>
            <person name="Brambilla E."/>
            <person name="Klenk H.-P."/>
            <person name="Eisen J.A."/>
        </authorList>
    </citation>
    <scope>NUCLEOTIDE SEQUENCE [LARGE SCALE GENOMIC DNA]</scope>
    <source>
        <strain evidence="2">DSM 18603</strain>
    </source>
</reference>
<dbReference type="STRING" id="714943.Mucpa_5947"/>